<name>A0A6A3IUC6_9STRA</name>
<evidence type="ECO:0000313" key="2">
    <source>
        <dbReference type="EMBL" id="KAE9331469.1"/>
    </source>
</evidence>
<gene>
    <name evidence="1" type="ORF">PR001_g22833</name>
    <name evidence="2" type="ORF">PR003_g14995</name>
</gene>
<evidence type="ECO:0000313" key="1">
    <source>
        <dbReference type="EMBL" id="KAE8985621.1"/>
    </source>
</evidence>
<evidence type="ECO:0000313" key="3">
    <source>
        <dbReference type="Proteomes" id="UP000429607"/>
    </source>
</evidence>
<dbReference type="AlphaFoldDB" id="A0A6A3IUC6"/>
<dbReference type="EMBL" id="QXFT01001016">
    <property type="protein sequence ID" value="KAE9331469.1"/>
    <property type="molecule type" value="Genomic_DNA"/>
</dbReference>
<organism evidence="1 3">
    <name type="scientific">Phytophthora rubi</name>
    <dbReference type="NCBI Taxonomy" id="129364"/>
    <lineage>
        <taxon>Eukaryota</taxon>
        <taxon>Sar</taxon>
        <taxon>Stramenopiles</taxon>
        <taxon>Oomycota</taxon>
        <taxon>Peronosporomycetes</taxon>
        <taxon>Peronosporales</taxon>
        <taxon>Peronosporaceae</taxon>
        <taxon>Phytophthora</taxon>
    </lineage>
</organism>
<reference evidence="1 3" key="1">
    <citation type="submission" date="2018-09" db="EMBL/GenBank/DDBJ databases">
        <title>Genomic investigation of the strawberry pathogen Phytophthora fragariae indicates pathogenicity is determined by transcriptional variation in three key races.</title>
        <authorList>
            <person name="Adams T.M."/>
            <person name="Armitage A.D."/>
            <person name="Sobczyk M.K."/>
            <person name="Bates H.J."/>
            <person name="Dunwell J.M."/>
            <person name="Nellist C.F."/>
            <person name="Harrison R.J."/>
        </authorList>
    </citation>
    <scope>NUCLEOTIDE SEQUENCE [LARGE SCALE GENOMIC DNA]</scope>
    <source>
        <strain evidence="1 3">SCRP249</strain>
        <strain evidence="2 4">SCRP333</strain>
    </source>
</reference>
<evidence type="ECO:0000313" key="4">
    <source>
        <dbReference type="Proteomes" id="UP000434957"/>
    </source>
</evidence>
<accession>A0A6A3IUC6</accession>
<comment type="caution">
    <text evidence="1">The sequence shown here is derived from an EMBL/GenBank/DDBJ whole genome shotgun (WGS) entry which is preliminary data.</text>
</comment>
<evidence type="ECO:0008006" key="5">
    <source>
        <dbReference type="Google" id="ProtNLM"/>
    </source>
</evidence>
<dbReference type="Proteomes" id="UP000429607">
    <property type="component" value="Unassembled WGS sequence"/>
</dbReference>
<dbReference type="EMBL" id="QXFV01002598">
    <property type="protein sequence ID" value="KAE8985621.1"/>
    <property type="molecule type" value="Genomic_DNA"/>
</dbReference>
<protein>
    <recommendedName>
        <fullName evidence="5">BED-type domain-containing protein</fullName>
    </recommendedName>
</protein>
<sequence>MECMEAIMTATSSDDEHAPVPRNNAAALENQHPIINCRALHYPCSRLLQARSSVTCLHTVSTNTRPVYLLKGSSGELGRHLRQVDEYVSRESGEPDTPPTPPNMYKIKKQRRKEMWGFIRLVRDDRFAEIPKKELHSDHARCAYCMVCEEEIAYKTGNTTAVGRHMNKFHEKVLVNFQKRLAAKRSSNGVAVSSGCACSTTGTC</sequence>
<dbReference type="Proteomes" id="UP000434957">
    <property type="component" value="Unassembled WGS sequence"/>
</dbReference>
<keyword evidence="4" id="KW-1185">Reference proteome</keyword>
<proteinExistence type="predicted"/>